<proteinExistence type="predicted"/>
<dbReference type="GeneID" id="76195618"/>
<organism evidence="1 2">
    <name type="scientific">Gluconobacter kondonii</name>
    <dbReference type="NCBI Taxonomy" id="941463"/>
    <lineage>
        <taxon>Bacteria</taxon>
        <taxon>Pseudomonadati</taxon>
        <taxon>Pseudomonadota</taxon>
        <taxon>Alphaproteobacteria</taxon>
        <taxon>Acetobacterales</taxon>
        <taxon>Acetobacteraceae</taxon>
        <taxon>Gluconobacter</taxon>
    </lineage>
</organism>
<dbReference type="EMBL" id="BSNV01000035">
    <property type="protein sequence ID" value="GLQ66857.1"/>
    <property type="molecule type" value="Genomic_DNA"/>
</dbReference>
<accession>A0ABQ5WV19</accession>
<reference evidence="2" key="1">
    <citation type="journal article" date="2019" name="Int. J. Syst. Evol. Microbiol.">
        <title>The Global Catalogue of Microorganisms (GCM) 10K type strain sequencing project: providing services to taxonomists for standard genome sequencing and annotation.</title>
        <authorList>
            <consortium name="The Broad Institute Genomics Platform"/>
            <consortium name="The Broad Institute Genome Sequencing Center for Infectious Disease"/>
            <person name="Wu L."/>
            <person name="Ma J."/>
        </authorList>
    </citation>
    <scope>NUCLEOTIDE SEQUENCE [LARGE SCALE GENOMIC DNA]</scope>
    <source>
        <strain evidence="2">NBRC 3266</strain>
    </source>
</reference>
<dbReference type="Proteomes" id="UP001156629">
    <property type="component" value="Unassembled WGS sequence"/>
</dbReference>
<evidence type="ECO:0008006" key="3">
    <source>
        <dbReference type="Google" id="ProtNLM"/>
    </source>
</evidence>
<evidence type="ECO:0000313" key="2">
    <source>
        <dbReference type="Proteomes" id="UP001156629"/>
    </source>
</evidence>
<comment type="caution">
    <text evidence="1">The sequence shown here is derived from an EMBL/GenBank/DDBJ whole genome shotgun (WGS) entry which is preliminary data.</text>
</comment>
<protein>
    <recommendedName>
        <fullName evidence="3">Transposase</fullName>
    </recommendedName>
</protein>
<keyword evidence="2" id="KW-1185">Reference proteome</keyword>
<name>A0ABQ5WV19_9PROT</name>
<evidence type="ECO:0000313" key="1">
    <source>
        <dbReference type="EMBL" id="GLQ66857.1"/>
    </source>
</evidence>
<gene>
    <name evidence="1" type="ORF">GCM10007870_24420</name>
</gene>
<dbReference type="RefSeq" id="WP_244901460.1">
    <property type="nucleotide sequence ID" value="NZ_BEWP01000014.1"/>
</dbReference>
<sequence length="101" mass="11747">MTLHTDRPNKIMSLPTVQISTELAVLLAYYLSYEEKDRGYGGLMRRAADHQIYERVSRWRTASDPEATTRPTPWSENFCLALTARTWPRPWAGRWETSKTS</sequence>